<protein>
    <recommendedName>
        <fullName evidence="5">DUF485 domain-containing protein</fullName>
    </recommendedName>
</protein>
<dbReference type="Pfam" id="PF04341">
    <property type="entry name" value="DUF485"/>
    <property type="match status" value="1"/>
</dbReference>
<evidence type="ECO:0000313" key="4">
    <source>
        <dbReference type="Proteomes" id="UP001501585"/>
    </source>
</evidence>
<dbReference type="EMBL" id="BAAAPC010000021">
    <property type="protein sequence ID" value="GAA2010594.1"/>
    <property type="molecule type" value="Genomic_DNA"/>
</dbReference>
<gene>
    <name evidence="3" type="ORF">GCM10009799_43430</name>
</gene>
<feature type="region of interest" description="Disordered" evidence="1">
    <location>
        <begin position="1"/>
        <end position="20"/>
    </location>
</feature>
<dbReference type="PANTHER" id="PTHR38441:SF1">
    <property type="entry name" value="MEMBRANE PROTEIN"/>
    <property type="match status" value="1"/>
</dbReference>
<feature type="compositionally biased region" description="Polar residues" evidence="1">
    <location>
        <begin position="10"/>
        <end position="20"/>
    </location>
</feature>
<dbReference type="PANTHER" id="PTHR38441">
    <property type="entry name" value="INTEGRAL MEMBRANE PROTEIN-RELATED"/>
    <property type="match status" value="1"/>
</dbReference>
<keyword evidence="2" id="KW-1133">Transmembrane helix</keyword>
<feature type="transmembrane region" description="Helical" evidence="2">
    <location>
        <begin position="41"/>
        <end position="64"/>
    </location>
</feature>
<keyword evidence="4" id="KW-1185">Reference proteome</keyword>
<evidence type="ECO:0000256" key="1">
    <source>
        <dbReference type="SAM" id="MobiDB-lite"/>
    </source>
</evidence>
<dbReference type="RefSeq" id="WP_415840653.1">
    <property type="nucleotide sequence ID" value="NZ_CBCSIT010000021.1"/>
</dbReference>
<dbReference type="Proteomes" id="UP001501585">
    <property type="component" value="Unassembled WGS sequence"/>
</dbReference>
<accession>A0ABN2TJ17</accession>
<feature type="transmembrane region" description="Helical" evidence="2">
    <location>
        <begin position="70"/>
        <end position="98"/>
    </location>
</feature>
<evidence type="ECO:0000313" key="3">
    <source>
        <dbReference type="EMBL" id="GAA2010594.1"/>
    </source>
</evidence>
<evidence type="ECO:0008006" key="5">
    <source>
        <dbReference type="Google" id="ProtNLM"/>
    </source>
</evidence>
<sequence>MVDPSRGSPDHTSTQGQTATDRAVAMCDDPRFVELKRRLKVFIFPMSIAFFAWYLLYVLMSAFARDTMAIVLFGSVNVALVFGLLQFATTFGIAFFYARYAARRLDPLAEELRAELNNAGVGAVAAHGPAENLADDLSDAGPAPSGMKGAEE</sequence>
<dbReference type="InterPro" id="IPR007436">
    <property type="entry name" value="DUF485"/>
</dbReference>
<keyword evidence="2" id="KW-0472">Membrane</keyword>
<evidence type="ECO:0000256" key="2">
    <source>
        <dbReference type="SAM" id="Phobius"/>
    </source>
</evidence>
<organism evidence="3 4">
    <name type="scientific">Nocardiopsis rhodophaea</name>
    <dbReference type="NCBI Taxonomy" id="280238"/>
    <lineage>
        <taxon>Bacteria</taxon>
        <taxon>Bacillati</taxon>
        <taxon>Actinomycetota</taxon>
        <taxon>Actinomycetes</taxon>
        <taxon>Streptosporangiales</taxon>
        <taxon>Nocardiopsidaceae</taxon>
        <taxon>Nocardiopsis</taxon>
    </lineage>
</organism>
<name>A0ABN2TJ17_9ACTN</name>
<proteinExistence type="predicted"/>
<comment type="caution">
    <text evidence="3">The sequence shown here is derived from an EMBL/GenBank/DDBJ whole genome shotgun (WGS) entry which is preliminary data.</text>
</comment>
<reference evidence="3 4" key="1">
    <citation type="journal article" date="2019" name="Int. J. Syst. Evol. Microbiol.">
        <title>The Global Catalogue of Microorganisms (GCM) 10K type strain sequencing project: providing services to taxonomists for standard genome sequencing and annotation.</title>
        <authorList>
            <consortium name="The Broad Institute Genomics Platform"/>
            <consortium name="The Broad Institute Genome Sequencing Center for Infectious Disease"/>
            <person name="Wu L."/>
            <person name="Ma J."/>
        </authorList>
    </citation>
    <scope>NUCLEOTIDE SEQUENCE [LARGE SCALE GENOMIC DNA]</scope>
    <source>
        <strain evidence="3 4">JCM 15313</strain>
    </source>
</reference>
<keyword evidence="2" id="KW-0812">Transmembrane</keyword>